<sequence length="481" mass="55607">MSKAKQRYVKKLFLGELNRTLGKGAFGTVYLTKQDGTDNYFAVKETFQNVRYKVELNREADVINTLKHPAIIKVFHMFYTHKKDGTYLNIVMEYLPISLHDLIQQAKMQRKQIPECDIKYYMFQLCRACAYLSRRHICHRDIKPHNILVHPNCHEIRLCDFGSAKVLTDGEWNKHYICSRFYRAPELLCESNYYTCTVDSWSIGCVMAEMYLGEPLFAGLNTLEQLQHITQLLGPTPPGYPQSCTQCTVLLLLLLLSPKFDNKHSCACNHKKVHPVPQVKKKKKGFFQSIRISKCVCKQKTKKNVCGTTAVTAKDWKNLLQRRYKNPSKEAADLLRLIVQYDPKARVDLMDALFHPFLREVGLALTLKVFEQDQASSEMTVAKGQTKQETLSQEADLQQKFKKLEITSQSSKNSQKTKEISTFLEKMKWAPTNSYSNQEISGFKETFKHFKPLTFLEEEIPYLKKTSDTFADKSNTAEKQK</sequence>
<keyword evidence="9" id="KW-0460">Magnesium</keyword>
<proteinExistence type="inferred from homology"/>
<evidence type="ECO:0000256" key="6">
    <source>
        <dbReference type="ARBA" id="ARBA00022840"/>
    </source>
</evidence>
<keyword evidence="5 9" id="KW-0418">Kinase</keyword>
<dbReference type="InterPro" id="IPR008271">
    <property type="entry name" value="Ser/Thr_kinase_AS"/>
</dbReference>
<comment type="catalytic activity">
    <reaction evidence="9">
        <text>L-threonyl-[protein] + ATP = O-phospho-L-threonyl-[protein] + ADP + H(+)</text>
        <dbReference type="Rhea" id="RHEA:46608"/>
        <dbReference type="Rhea" id="RHEA-COMP:11060"/>
        <dbReference type="Rhea" id="RHEA-COMP:11605"/>
        <dbReference type="ChEBI" id="CHEBI:15378"/>
        <dbReference type="ChEBI" id="CHEBI:30013"/>
        <dbReference type="ChEBI" id="CHEBI:30616"/>
        <dbReference type="ChEBI" id="CHEBI:61977"/>
        <dbReference type="ChEBI" id="CHEBI:456216"/>
        <dbReference type="EC" id="2.7.11.24"/>
    </reaction>
</comment>
<dbReference type="InterPro" id="IPR050591">
    <property type="entry name" value="GSK-3"/>
</dbReference>
<comment type="cofactor">
    <cofactor evidence="9">
        <name>Mg(2+)</name>
        <dbReference type="ChEBI" id="CHEBI:18420"/>
    </cofactor>
</comment>
<dbReference type="GO" id="GO:0005634">
    <property type="term" value="C:nucleus"/>
    <property type="evidence" value="ECO:0007669"/>
    <property type="project" value="TreeGrafter"/>
</dbReference>
<evidence type="ECO:0000259" key="10">
    <source>
        <dbReference type="PROSITE" id="PS50011"/>
    </source>
</evidence>
<comment type="caution">
    <text evidence="11">The sequence shown here is derived from an EMBL/GenBank/DDBJ whole genome shotgun (WGS) entry which is preliminary data.</text>
</comment>
<keyword evidence="2 8" id="KW-0723">Serine/threonine-protein kinase</keyword>
<dbReference type="Gene3D" id="3.30.200.20">
    <property type="entry name" value="Phosphorylase Kinase, domain 1"/>
    <property type="match status" value="1"/>
</dbReference>
<dbReference type="PANTHER" id="PTHR24057:SF0">
    <property type="entry name" value="PROTEIN KINASE SHAGGY-RELATED"/>
    <property type="match status" value="1"/>
</dbReference>
<evidence type="ECO:0000313" key="12">
    <source>
        <dbReference type="Proteomes" id="UP000023152"/>
    </source>
</evidence>
<evidence type="ECO:0000256" key="5">
    <source>
        <dbReference type="ARBA" id="ARBA00022777"/>
    </source>
</evidence>
<dbReference type="EMBL" id="ASPP01019206">
    <property type="protein sequence ID" value="ETO15355.1"/>
    <property type="molecule type" value="Genomic_DNA"/>
</dbReference>
<dbReference type="InterPro" id="IPR003527">
    <property type="entry name" value="MAP_kinase_CS"/>
</dbReference>
<evidence type="ECO:0000256" key="7">
    <source>
        <dbReference type="PROSITE-ProRule" id="PRU10141"/>
    </source>
</evidence>
<reference evidence="11 12" key="1">
    <citation type="journal article" date="2013" name="Curr. Biol.">
        <title>The Genome of the Foraminiferan Reticulomyxa filosa.</title>
        <authorList>
            <person name="Glockner G."/>
            <person name="Hulsmann N."/>
            <person name="Schleicher M."/>
            <person name="Noegel A.A."/>
            <person name="Eichinger L."/>
            <person name="Gallinger C."/>
            <person name="Pawlowski J."/>
            <person name="Sierra R."/>
            <person name="Euteneuer U."/>
            <person name="Pillet L."/>
            <person name="Moustafa A."/>
            <person name="Platzer M."/>
            <person name="Groth M."/>
            <person name="Szafranski K."/>
            <person name="Schliwa M."/>
        </authorList>
    </citation>
    <scope>NUCLEOTIDE SEQUENCE [LARGE SCALE GENOMIC DNA]</scope>
</reference>
<evidence type="ECO:0000256" key="3">
    <source>
        <dbReference type="ARBA" id="ARBA00022679"/>
    </source>
</evidence>
<dbReference type="Proteomes" id="UP000023152">
    <property type="component" value="Unassembled WGS sequence"/>
</dbReference>
<organism evidence="11 12">
    <name type="scientific">Reticulomyxa filosa</name>
    <dbReference type="NCBI Taxonomy" id="46433"/>
    <lineage>
        <taxon>Eukaryota</taxon>
        <taxon>Sar</taxon>
        <taxon>Rhizaria</taxon>
        <taxon>Retaria</taxon>
        <taxon>Foraminifera</taxon>
        <taxon>Monothalamids</taxon>
        <taxon>Reticulomyxidae</taxon>
        <taxon>Reticulomyxa</taxon>
    </lineage>
</organism>
<keyword evidence="6 7" id="KW-0067">ATP-binding</keyword>
<dbReference type="OrthoDB" id="272141at2759"/>
<dbReference type="GO" id="GO:0004707">
    <property type="term" value="F:MAP kinase activity"/>
    <property type="evidence" value="ECO:0007669"/>
    <property type="project" value="UniProtKB-EC"/>
</dbReference>
<dbReference type="PANTHER" id="PTHR24057">
    <property type="entry name" value="GLYCOGEN SYNTHASE KINASE-3 ALPHA"/>
    <property type="match status" value="1"/>
</dbReference>
<protein>
    <recommendedName>
        <fullName evidence="9">Mitogen-activated protein kinase</fullName>
        <ecNumber evidence="9">2.7.11.24</ecNumber>
    </recommendedName>
</protein>
<evidence type="ECO:0000256" key="1">
    <source>
        <dbReference type="ARBA" id="ARBA00005527"/>
    </source>
</evidence>
<dbReference type="GO" id="GO:0005524">
    <property type="term" value="F:ATP binding"/>
    <property type="evidence" value="ECO:0007669"/>
    <property type="project" value="UniProtKB-UniRule"/>
</dbReference>
<dbReference type="GO" id="GO:0005737">
    <property type="term" value="C:cytoplasm"/>
    <property type="evidence" value="ECO:0007669"/>
    <property type="project" value="TreeGrafter"/>
</dbReference>
<dbReference type="PROSITE" id="PS00108">
    <property type="entry name" value="PROTEIN_KINASE_ST"/>
    <property type="match status" value="1"/>
</dbReference>
<dbReference type="PROSITE" id="PS01351">
    <property type="entry name" value="MAPK"/>
    <property type="match status" value="1"/>
</dbReference>
<dbReference type="InterPro" id="IPR000719">
    <property type="entry name" value="Prot_kinase_dom"/>
</dbReference>
<comment type="similarity">
    <text evidence="1">Belongs to the protein kinase superfamily. CMGC Ser/Thr protein kinase family. GSK-3 subfamily.</text>
</comment>
<evidence type="ECO:0000256" key="9">
    <source>
        <dbReference type="RuleBase" id="RU361165"/>
    </source>
</evidence>
<evidence type="ECO:0000256" key="2">
    <source>
        <dbReference type="ARBA" id="ARBA00022527"/>
    </source>
</evidence>
<evidence type="ECO:0000313" key="11">
    <source>
        <dbReference type="EMBL" id="ETO15355.1"/>
    </source>
</evidence>
<feature type="binding site" evidence="7">
    <location>
        <position position="44"/>
    </location>
    <ligand>
        <name>ATP</name>
        <dbReference type="ChEBI" id="CHEBI:30616"/>
    </ligand>
</feature>
<dbReference type="InterPro" id="IPR011009">
    <property type="entry name" value="Kinase-like_dom_sf"/>
</dbReference>
<dbReference type="GO" id="GO:0030154">
    <property type="term" value="P:cell differentiation"/>
    <property type="evidence" value="ECO:0007669"/>
    <property type="project" value="TreeGrafter"/>
</dbReference>
<evidence type="ECO:0000256" key="4">
    <source>
        <dbReference type="ARBA" id="ARBA00022741"/>
    </source>
</evidence>
<comment type="activity regulation">
    <text evidence="9">Activated by threonine and tyrosine phosphorylation.</text>
</comment>
<keyword evidence="12" id="KW-1185">Reference proteome</keyword>
<accession>X6MQJ6</accession>
<dbReference type="PROSITE" id="PS50011">
    <property type="entry name" value="PROTEIN_KINASE_DOM"/>
    <property type="match status" value="1"/>
</dbReference>
<keyword evidence="3 9" id="KW-0808">Transferase</keyword>
<gene>
    <name evidence="11" type="ORF">RFI_22010</name>
</gene>
<dbReference type="AlphaFoldDB" id="X6MQJ6"/>
<dbReference type="Gene3D" id="1.10.510.10">
    <property type="entry name" value="Transferase(Phosphotransferase) domain 1"/>
    <property type="match status" value="1"/>
</dbReference>
<dbReference type="EC" id="2.7.11.24" evidence="9"/>
<name>X6MQJ6_RETFI</name>
<dbReference type="InterPro" id="IPR017441">
    <property type="entry name" value="Protein_kinase_ATP_BS"/>
</dbReference>
<dbReference type="SUPFAM" id="SSF56112">
    <property type="entry name" value="Protein kinase-like (PK-like)"/>
    <property type="match status" value="1"/>
</dbReference>
<dbReference type="SMART" id="SM00220">
    <property type="entry name" value="S_TKc"/>
    <property type="match status" value="1"/>
</dbReference>
<evidence type="ECO:0000256" key="8">
    <source>
        <dbReference type="RuleBase" id="RU000304"/>
    </source>
</evidence>
<dbReference type="Pfam" id="PF00069">
    <property type="entry name" value="Pkinase"/>
    <property type="match status" value="1"/>
</dbReference>
<keyword evidence="4 7" id="KW-0547">Nucleotide-binding</keyword>
<feature type="domain" description="Protein kinase" evidence="10">
    <location>
        <begin position="15"/>
        <end position="358"/>
    </location>
</feature>
<dbReference type="FunFam" id="1.10.510.10:FF:000624">
    <property type="entry name" value="Mitogen-activated protein kinase"/>
    <property type="match status" value="1"/>
</dbReference>
<dbReference type="PROSITE" id="PS00107">
    <property type="entry name" value="PROTEIN_KINASE_ATP"/>
    <property type="match status" value="1"/>
</dbReference>
<comment type="similarity">
    <text evidence="9">Belongs to the protein kinase superfamily. Ser/Thr protein kinase family. MAP kinase subfamily.</text>
</comment>